<dbReference type="EMBL" id="ABCC02000039">
    <property type="protein sequence ID" value="EDP14835.1"/>
    <property type="molecule type" value="Genomic_DNA"/>
</dbReference>
<evidence type="ECO:0000313" key="3">
    <source>
        <dbReference type="Proteomes" id="UP000005396"/>
    </source>
</evidence>
<organism evidence="2 3">
    <name type="scientific">Enterocloster bolteae (strain ATCC BAA-613 / DSM 15670 / CCUG 46953 / JCM 12243 / WAL 16351)</name>
    <name type="common">Clostridium bolteae</name>
    <dbReference type="NCBI Taxonomy" id="411902"/>
    <lineage>
        <taxon>Bacteria</taxon>
        <taxon>Bacillati</taxon>
        <taxon>Bacillota</taxon>
        <taxon>Clostridia</taxon>
        <taxon>Lachnospirales</taxon>
        <taxon>Lachnospiraceae</taxon>
        <taxon>Enterocloster</taxon>
    </lineage>
</organism>
<dbReference type="Proteomes" id="UP000005396">
    <property type="component" value="Unassembled WGS sequence"/>
</dbReference>
<proteinExistence type="predicted"/>
<dbReference type="HOGENOM" id="CLU_3006033_0_0_9"/>
<evidence type="ECO:0000313" key="1">
    <source>
        <dbReference type="EMBL" id="EDP12653.1"/>
    </source>
</evidence>
<sequence>MLKTSEETEAYHMYLENRILNKNELYILNQNIKTSEAIQEIVWKNKLVNAKAFMKT</sequence>
<dbReference type="EMBL" id="ABCC02000072">
    <property type="protein sequence ID" value="EDP12653.1"/>
    <property type="molecule type" value="Genomic_DNA"/>
</dbReference>
<evidence type="ECO:0000313" key="2">
    <source>
        <dbReference type="EMBL" id="EDP14835.1"/>
    </source>
</evidence>
<protein>
    <submittedName>
        <fullName evidence="2">Uncharacterized protein</fullName>
    </submittedName>
</protein>
<reference evidence="2 3" key="1">
    <citation type="submission" date="2007-08" db="EMBL/GenBank/DDBJ databases">
        <authorList>
            <person name="Fulton L."/>
            <person name="Clifton S."/>
            <person name="Fulton B."/>
            <person name="Xu J."/>
            <person name="Minx P."/>
            <person name="Pepin K.H."/>
            <person name="Johnson M."/>
            <person name="Thiruvilangam P."/>
            <person name="Bhonagiri V."/>
            <person name="Nash W.E."/>
            <person name="Mardis E.R."/>
            <person name="Wilson R.K."/>
        </authorList>
    </citation>
    <scope>NUCLEOTIDE SEQUENCE [LARGE SCALE GENOMIC DNA]</scope>
    <source>
        <strain evidence="2">ATCC BAA-613</strain>
        <strain evidence="3">ATCC BAA-613 / DSM 15670 / CCUG 46953 / JCM 12243 / WAL 16351</strain>
    </source>
</reference>
<reference evidence="2 3" key="2">
    <citation type="submission" date="2007-09" db="EMBL/GenBank/DDBJ databases">
        <title>Draft genome sequence of Clostridium bolteae (ATCC BAA-613).</title>
        <authorList>
            <person name="Sudarsanam P."/>
            <person name="Ley R."/>
            <person name="Guruge J."/>
            <person name="Turnbaugh P.J."/>
            <person name="Mahowald M."/>
            <person name="Liep D."/>
            <person name="Gordon J."/>
        </authorList>
    </citation>
    <scope>NUCLEOTIDE SEQUENCE [LARGE SCALE GENOMIC DNA]</scope>
    <source>
        <strain evidence="2">ATCC BAA-613</strain>
        <strain evidence="3">ATCC BAA-613 / DSM 15670 / CCUG 46953 / JCM 12243 / WAL 16351</strain>
    </source>
</reference>
<dbReference type="PaxDb" id="411902-CLOBOL_05381"/>
<comment type="caution">
    <text evidence="2">The sequence shown here is derived from an EMBL/GenBank/DDBJ whole genome shotgun (WGS) entry which is preliminary data.</text>
</comment>
<name>A8RZB6_ENTBW</name>
<accession>A8RZB6</accession>
<gene>
    <name evidence="2" type="ORF">CLOBOL_05381</name>
    <name evidence="1" type="ORF">CLOBOL_07099</name>
</gene>
<dbReference type="AlphaFoldDB" id="A8RZB6"/>